<dbReference type="Pfam" id="PF20234">
    <property type="entry name" value="DUF6591"/>
    <property type="match status" value="1"/>
</dbReference>
<organism evidence="4 5">
    <name type="scientific">Bifidobacterium longum</name>
    <dbReference type="NCBI Taxonomy" id="216816"/>
    <lineage>
        <taxon>Bacteria</taxon>
        <taxon>Bacillati</taxon>
        <taxon>Actinomycetota</taxon>
        <taxon>Actinomycetes</taxon>
        <taxon>Bifidobacteriales</taxon>
        <taxon>Bifidobacteriaceae</taxon>
        <taxon>Bifidobacterium</taxon>
    </lineage>
</organism>
<dbReference type="EMBL" id="QSAR01000003">
    <property type="protein sequence ID" value="RGW65265.1"/>
    <property type="molecule type" value="Genomic_DNA"/>
</dbReference>
<evidence type="ECO:0000313" key="4">
    <source>
        <dbReference type="EMBL" id="RGW65265.1"/>
    </source>
</evidence>
<feature type="domain" description="DUF6591" evidence="3">
    <location>
        <begin position="287"/>
        <end position="513"/>
    </location>
</feature>
<feature type="transmembrane region" description="Helical" evidence="2">
    <location>
        <begin position="214"/>
        <end position="234"/>
    </location>
</feature>
<keyword evidence="2" id="KW-0812">Transmembrane</keyword>
<feature type="compositionally biased region" description="Low complexity" evidence="1">
    <location>
        <begin position="409"/>
        <end position="428"/>
    </location>
</feature>
<dbReference type="RefSeq" id="WP_117772956.1">
    <property type="nucleotide sequence ID" value="NZ_QSAM01000004.1"/>
</dbReference>
<evidence type="ECO:0000256" key="1">
    <source>
        <dbReference type="SAM" id="MobiDB-lite"/>
    </source>
</evidence>
<dbReference type="Proteomes" id="UP000265775">
    <property type="component" value="Unassembled WGS sequence"/>
</dbReference>
<feature type="transmembrane region" description="Helical" evidence="2">
    <location>
        <begin position="246"/>
        <end position="267"/>
    </location>
</feature>
<gene>
    <name evidence="4" type="ORF">DWV59_03880</name>
</gene>
<dbReference type="AlphaFoldDB" id="A0A395Y2B3"/>
<feature type="region of interest" description="Disordered" evidence="1">
    <location>
        <begin position="375"/>
        <end position="435"/>
    </location>
</feature>
<evidence type="ECO:0000259" key="3">
    <source>
        <dbReference type="Pfam" id="PF20234"/>
    </source>
</evidence>
<dbReference type="InterPro" id="IPR046526">
    <property type="entry name" value="DUF6591"/>
</dbReference>
<reference evidence="4 5" key="1">
    <citation type="submission" date="2018-08" db="EMBL/GenBank/DDBJ databases">
        <title>A genome reference for cultivated species of the human gut microbiota.</title>
        <authorList>
            <person name="Zou Y."/>
            <person name="Xue W."/>
            <person name="Luo G."/>
        </authorList>
    </citation>
    <scope>NUCLEOTIDE SEQUENCE [LARGE SCALE GENOMIC DNA]</scope>
    <source>
        <strain evidence="4 5">AF11-12</strain>
    </source>
</reference>
<name>A0A395Y2B3_BIFLN</name>
<keyword evidence="2" id="KW-0472">Membrane</keyword>
<proteinExistence type="predicted"/>
<feature type="compositionally biased region" description="Low complexity" evidence="1">
    <location>
        <begin position="47"/>
        <end position="65"/>
    </location>
</feature>
<evidence type="ECO:0000313" key="5">
    <source>
        <dbReference type="Proteomes" id="UP000265775"/>
    </source>
</evidence>
<feature type="region of interest" description="Disordered" evidence="1">
    <location>
        <begin position="1"/>
        <end position="65"/>
    </location>
</feature>
<accession>A0A395Y2B3</accession>
<sequence length="515" mass="54495">MTTPFDQQPQPVPPSEGTNDAPEDRANNAPTVPNAVPAGQPNVASDGATTTPMTPATAPQQPAGAPFDRVYAVSPQQLFQVIHDQLTTGATFTLDNENTQTGAFSFHSYDGVNCTLTVVPQGAAGTAIRLEATGNESAKRVDEFLASLDKRIGVAPAPATHGAGAAAGFAGAAAPAVLAPNAQGVKKTSKLAVFAIIWGVLFVLAQFVDVSGRSWGGLLFATVLPALLSGFAVYVTRPSGKVQGRVLAWVAVGITVVGLVIGGVFVIRDGAKAKADRAELEASLATKCEAYSWPESDIAALLPQPKSTKGEIKSESSDYFSIEVCGTDAKQYADYVKSVQDNGFTVDYNKSADSFNAKNADGYSVSVSRDTDDETIMSITIQVPEKKEDTSTDGDAAKQDDKSTDTGADSSDANKQSDQSSDQKAQQNTNDSADFKSTMDSYEAFIDEYVAFMNKYQKSDNVVSMATDYASMMKRYSEFSQKVDAIDENSLSSEDSAYYTEVMTRCAQKLASVGQ</sequence>
<comment type="caution">
    <text evidence="4">The sequence shown here is derived from an EMBL/GenBank/DDBJ whole genome shotgun (WGS) entry which is preliminary data.</text>
</comment>
<protein>
    <recommendedName>
        <fullName evidence="3">DUF6591 domain-containing protein</fullName>
    </recommendedName>
</protein>
<feature type="transmembrane region" description="Helical" evidence="2">
    <location>
        <begin position="191"/>
        <end position="208"/>
    </location>
</feature>
<keyword evidence="2" id="KW-1133">Transmembrane helix</keyword>
<evidence type="ECO:0000256" key="2">
    <source>
        <dbReference type="SAM" id="Phobius"/>
    </source>
</evidence>
<feature type="compositionally biased region" description="Basic and acidic residues" evidence="1">
    <location>
        <begin position="384"/>
        <end position="404"/>
    </location>
</feature>